<dbReference type="OrthoDB" id="424012at2759"/>
<gene>
    <name evidence="2" type="ORF">H310_02297</name>
</gene>
<dbReference type="STRING" id="157072.A0A024UQG7"/>
<dbReference type="GO" id="GO:0000118">
    <property type="term" value="C:histone deacetylase complex"/>
    <property type="evidence" value="ECO:0007669"/>
    <property type="project" value="TreeGrafter"/>
</dbReference>
<dbReference type="InterPro" id="IPR023801">
    <property type="entry name" value="His_deacetylse_dom"/>
</dbReference>
<dbReference type="GO" id="GO:0005737">
    <property type="term" value="C:cytoplasm"/>
    <property type="evidence" value="ECO:0007669"/>
    <property type="project" value="TreeGrafter"/>
</dbReference>
<dbReference type="CDD" id="cd09996">
    <property type="entry name" value="HDAC_classII_1"/>
    <property type="match status" value="1"/>
</dbReference>
<evidence type="ECO:0000313" key="2">
    <source>
        <dbReference type="EMBL" id="ETW07883.1"/>
    </source>
</evidence>
<dbReference type="PRINTS" id="PR01270">
    <property type="entry name" value="HDASUPER"/>
</dbReference>
<reference evidence="2" key="1">
    <citation type="submission" date="2013-12" db="EMBL/GenBank/DDBJ databases">
        <title>The Genome Sequence of Aphanomyces invadans NJM9701.</title>
        <authorList>
            <consortium name="The Broad Institute Genomics Platform"/>
            <person name="Russ C."/>
            <person name="Tyler B."/>
            <person name="van West P."/>
            <person name="Dieguez-Uribeondo J."/>
            <person name="Young S.K."/>
            <person name="Zeng Q."/>
            <person name="Gargeya S."/>
            <person name="Fitzgerald M."/>
            <person name="Abouelleil A."/>
            <person name="Alvarado L."/>
            <person name="Chapman S.B."/>
            <person name="Gainer-Dewar J."/>
            <person name="Goldberg J."/>
            <person name="Griggs A."/>
            <person name="Gujja S."/>
            <person name="Hansen M."/>
            <person name="Howarth C."/>
            <person name="Imamovic A."/>
            <person name="Ireland A."/>
            <person name="Larimer J."/>
            <person name="McCowan C."/>
            <person name="Murphy C."/>
            <person name="Pearson M."/>
            <person name="Poon T.W."/>
            <person name="Priest M."/>
            <person name="Roberts A."/>
            <person name="Saif S."/>
            <person name="Shea T."/>
            <person name="Sykes S."/>
            <person name="Wortman J."/>
            <person name="Nusbaum C."/>
            <person name="Birren B."/>
        </authorList>
    </citation>
    <scope>NUCLEOTIDE SEQUENCE [LARGE SCALE GENOMIC DNA]</scope>
    <source>
        <strain evidence="2">NJM9701</strain>
    </source>
</reference>
<dbReference type="Pfam" id="PF00850">
    <property type="entry name" value="Hist_deacetyl"/>
    <property type="match status" value="1"/>
</dbReference>
<protein>
    <recommendedName>
        <fullName evidence="1">Histone deacetylase domain-containing protein</fullName>
    </recommendedName>
</protein>
<dbReference type="SUPFAM" id="SSF52768">
    <property type="entry name" value="Arginase/deacetylase"/>
    <property type="match status" value="1"/>
</dbReference>
<evidence type="ECO:0000259" key="1">
    <source>
        <dbReference type="Pfam" id="PF00850"/>
    </source>
</evidence>
<dbReference type="PANTHER" id="PTHR10625:SF31">
    <property type="entry name" value="HISTONE DEACETYLASE DOMAIN-CONTAINING PROTEIN"/>
    <property type="match status" value="1"/>
</dbReference>
<name>A0A024UQG7_9STRA</name>
<dbReference type="RefSeq" id="XP_008863976.1">
    <property type="nucleotide sequence ID" value="XM_008865754.1"/>
</dbReference>
<organism evidence="2">
    <name type="scientific">Aphanomyces invadans</name>
    <dbReference type="NCBI Taxonomy" id="157072"/>
    <lineage>
        <taxon>Eukaryota</taxon>
        <taxon>Sar</taxon>
        <taxon>Stramenopiles</taxon>
        <taxon>Oomycota</taxon>
        <taxon>Saprolegniomycetes</taxon>
        <taxon>Saprolegniales</taxon>
        <taxon>Verrucalvaceae</taxon>
        <taxon>Aphanomyces</taxon>
    </lineage>
</organism>
<dbReference type="InterPro" id="IPR037138">
    <property type="entry name" value="His_deacetylse_dom_sf"/>
</dbReference>
<sequence>MTGNDVGYVFEELYMWHAPWPGLSEHTQPFAPWESPDTKRRFHGLLAATGLLDKLHVVRARRATQAELELNHGKAYVESIQEKSLLPNGGDAGDWAQFSQGAYEIACLSVGGVLALVDAVMSRQVSCGYALVRPPGHHALPDIGMGFCIFNNVAIAAYYLLHEYPSKIRKVAIVDYDVHHGNGTQASFEADDRVLFISVHQDNNYPLNSGRIEETGTGKGEGYTINIPLPAGSGTGAYNSTMDRVVVPALHAFEPDFILISSGFDASYMDPLGNMMVSSECFGQMARALKAAASAIPSCNGRLAFCHEGGYSEFYVPFCGAAVIESLLGMEGTVKDPLLYEARARGNQSLQPHQDAVLEQVIASAKLLQQKKF</sequence>
<dbReference type="EMBL" id="KI913954">
    <property type="protein sequence ID" value="ETW07883.1"/>
    <property type="molecule type" value="Genomic_DNA"/>
</dbReference>
<dbReference type="GO" id="GO:0040029">
    <property type="term" value="P:epigenetic regulation of gene expression"/>
    <property type="evidence" value="ECO:0007669"/>
    <property type="project" value="TreeGrafter"/>
</dbReference>
<dbReference type="eggNOG" id="KOG1343">
    <property type="taxonomic scope" value="Eukaryota"/>
</dbReference>
<feature type="domain" description="Histone deacetylase" evidence="1">
    <location>
        <begin position="35"/>
        <end position="325"/>
    </location>
</feature>
<dbReference type="GO" id="GO:0004407">
    <property type="term" value="F:histone deacetylase activity"/>
    <property type="evidence" value="ECO:0007669"/>
    <property type="project" value="TreeGrafter"/>
</dbReference>
<dbReference type="InterPro" id="IPR023696">
    <property type="entry name" value="Ureohydrolase_dom_sf"/>
</dbReference>
<dbReference type="PANTHER" id="PTHR10625">
    <property type="entry name" value="HISTONE DEACETYLASE HDAC1-RELATED"/>
    <property type="match status" value="1"/>
</dbReference>
<dbReference type="GeneID" id="20079347"/>
<dbReference type="InterPro" id="IPR000286">
    <property type="entry name" value="HDACs"/>
</dbReference>
<dbReference type="Gene3D" id="3.40.800.20">
    <property type="entry name" value="Histone deacetylase domain"/>
    <property type="match status" value="1"/>
</dbReference>
<proteinExistence type="predicted"/>
<dbReference type="AlphaFoldDB" id="A0A024UQG7"/>
<accession>A0A024UQG7</accession>
<dbReference type="VEuPathDB" id="FungiDB:H310_02297"/>